<evidence type="ECO:0000313" key="1">
    <source>
        <dbReference type="EMBL" id="JAH95449.1"/>
    </source>
</evidence>
<reference evidence="1" key="2">
    <citation type="journal article" date="2015" name="Fish Shellfish Immunol.">
        <title>Early steps in the European eel (Anguilla anguilla)-Vibrio vulnificus interaction in the gills: Role of the RtxA13 toxin.</title>
        <authorList>
            <person name="Callol A."/>
            <person name="Pajuelo D."/>
            <person name="Ebbesson L."/>
            <person name="Teles M."/>
            <person name="MacKenzie S."/>
            <person name="Amaro C."/>
        </authorList>
    </citation>
    <scope>NUCLEOTIDE SEQUENCE</scope>
</reference>
<name>A0A0E9WYM5_ANGAN</name>
<organism evidence="1">
    <name type="scientific">Anguilla anguilla</name>
    <name type="common">European freshwater eel</name>
    <name type="synonym">Muraena anguilla</name>
    <dbReference type="NCBI Taxonomy" id="7936"/>
    <lineage>
        <taxon>Eukaryota</taxon>
        <taxon>Metazoa</taxon>
        <taxon>Chordata</taxon>
        <taxon>Craniata</taxon>
        <taxon>Vertebrata</taxon>
        <taxon>Euteleostomi</taxon>
        <taxon>Actinopterygii</taxon>
        <taxon>Neopterygii</taxon>
        <taxon>Teleostei</taxon>
        <taxon>Anguilliformes</taxon>
        <taxon>Anguillidae</taxon>
        <taxon>Anguilla</taxon>
    </lineage>
</organism>
<accession>A0A0E9WYM5</accession>
<proteinExistence type="predicted"/>
<dbReference type="AlphaFoldDB" id="A0A0E9WYM5"/>
<sequence>MHTHTHTILVRRFATTILVRNCTWKSVSLISDLVLFMREATVE</sequence>
<protein>
    <submittedName>
        <fullName evidence="1">Uncharacterized protein</fullName>
    </submittedName>
</protein>
<dbReference type="EMBL" id="GBXM01013128">
    <property type="protein sequence ID" value="JAH95449.1"/>
    <property type="molecule type" value="Transcribed_RNA"/>
</dbReference>
<reference evidence="1" key="1">
    <citation type="submission" date="2014-11" db="EMBL/GenBank/DDBJ databases">
        <authorList>
            <person name="Amaro Gonzalez C."/>
        </authorList>
    </citation>
    <scope>NUCLEOTIDE SEQUENCE</scope>
</reference>